<feature type="region of interest" description="Disordered" evidence="1">
    <location>
        <begin position="1"/>
        <end position="58"/>
    </location>
</feature>
<dbReference type="AlphaFoldDB" id="A0A4Z1G3J0"/>
<proteinExistence type="predicted"/>
<gene>
    <name evidence="2" type="ORF">BPAE_0009g00590</name>
</gene>
<protein>
    <recommendedName>
        <fullName evidence="4">CCHC-type domain-containing protein</fullName>
    </recommendedName>
</protein>
<evidence type="ECO:0000313" key="2">
    <source>
        <dbReference type="EMBL" id="TGO29962.1"/>
    </source>
</evidence>
<feature type="compositionally biased region" description="Gly residues" evidence="1">
    <location>
        <begin position="252"/>
        <end position="261"/>
    </location>
</feature>
<feature type="region of interest" description="Disordered" evidence="1">
    <location>
        <begin position="130"/>
        <end position="150"/>
    </location>
</feature>
<accession>A0A4Z1G3J0</accession>
<evidence type="ECO:0008006" key="4">
    <source>
        <dbReference type="Google" id="ProtNLM"/>
    </source>
</evidence>
<dbReference type="Pfam" id="PF10175">
    <property type="entry name" value="MPP6"/>
    <property type="match status" value="1"/>
</dbReference>
<evidence type="ECO:0000313" key="3">
    <source>
        <dbReference type="Proteomes" id="UP000297910"/>
    </source>
</evidence>
<feature type="compositionally biased region" description="Low complexity" evidence="1">
    <location>
        <begin position="28"/>
        <end position="42"/>
    </location>
</feature>
<name>A0A4Z1G3J0_9HELO</name>
<keyword evidence="3" id="KW-1185">Reference proteome</keyword>
<dbReference type="EMBL" id="PQXI01000009">
    <property type="protein sequence ID" value="TGO29962.1"/>
    <property type="molecule type" value="Genomic_DNA"/>
</dbReference>
<feature type="region of interest" description="Disordered" evidence="1">
    <location>
        <begin position="275"/>
        <end position="303"/>
    </location>
</feature>
<comment type="caution">
    <text evidence="2">The sequence shown here is derived from an EMBL/GenBank/DDBJ whole genome shotgun (WGS) entry which is preliminary data.</text>
</comment>
<feature type="compositionally biased region" description="Polar residues" evidence="1">
    <location>
        <begin position="1"/>
        <end position="10"/>
    </location>
</feature>
<feature type="compositionally biased region" description="Basic and acidic residues" evidence="1">
    <location>
        <begin position="198"/>
        <end position="215"/>
    </location>
</feature>
<feature type="region of interest" description="Disordered" evidence="1">
    <location>
        <begin position="166"/>
        <end position="261"/>
    </location>
</feature>
<organism evidence="2 3">
    <name type="scientific">Botrytis paeoniae</name>
    <dbReference type="NCBI Taxonomy" id="278948"/>
    <lineage>
        <taxon>Eukaryota</taxon>
        <taxon>Fungi</taxon>
        <taxon>Dikarya</taxon>
        <taxon>Ascomycota</taxon>
        <taxon>Pezizomycotina</taxon>
        <taxon>Leotiomycetes</taxon>
        <taxon>Helotiales</taxon>
        <taxon>Sclerotiniaceae</taxon>
        <taxon>Botrytis</taxon>
    </lineage>
</organism>
<dbReference type="Proteomes" id="UP000297910">
    <property type="component" value="Unassembled WGS sequence"/>
</dbReference>
<reference evidence="2 3" key="1">
    <citation type="submission" date="2017-12" db="EMBL/GenBank/DDBJ databases">
        <title>Comparative genomics of Botrytis spp.</title>
        <authorList>
            <person name="Valero-Jimenez C.A."/>
            <person name="Tapia P."/>
            <person name="Veloso J."/>
            <person name="Silva-Moreno E."/>
            <person name="Staats M."/>
            <person name="Valdes J.H."/>
            <person name="Van Kan J.A.L."/>
        </authorList>
    </citation>
    <scope>NUCLEOTIDE SEQUENCE [LARGE SCALE GENOMIC DNA]</scope>
    <source>
        <strain evidence="2 3">Bp0003</strain>
    </source>
</reference>
<feature type="compositionally biased region" description="Basic residues" evidence="1">
    <location>
        <begin position="216"/>
        <end position="225"/>
    </location>
</feature>
<feature type="compositionally biased region" description="Acidic residues" evidence="1">
    <location>
        <begin position="176"/>
        <end position="197"/>
    </location>
</feature>
<evidence type="ECO:0000256" key="1">
    <source>
        <dbReference type="SAM" id="MobiDB-lite"/>
    </source>
</evidence>
<sequence length="303" mass="33114">MSASAGTPTSAPKAMSSRLLTMKFMQRAAASSPTNTNTSPSSIDEPSPKRQKTAQNIPTKFNVDTLADNRAIQAAIVEEETKKQAALDRAAVEAGDTRWVLSFEGRKHLNTPTNTLRVVQTGFANLDQPSPIKAERVDDDDNNFGEEKPFMVGRRSFGKFNKVLEKQQNPDIEFTSSEEDEESEEEESEDEDSEDDPTGAKELIKASKQEAIKRLKGERKAKKKAEKADLLELSKKRKKKHVSLNGLTSLSGSGGGSFGSGGGIKSDIKCYTCGGNHMARDCSNPKRKHQGDGGPPRKSQRTR</sequence>